<evidence type="ECO:0000256" key="7">
    <source>
        <dbReference type="SAM" id="Phobius"/>
    </source>
</evidence>
<name>A0ABW3JBP3_9HYPH</name>
<dbReference type="HAMAP" id="MF_00922">
    <property type="entry name" value="OM_assembly_BamD"/>
    <property type="match status" value="1"/>
</dbReference>
<keyword evidence="7" id="KW-1133">Transmembrane helix</keyword>
<comment type="function">
    <text evidence="6">Part of the outer membrane protein assembly complex, which is involved in assembly and insertion of beta-barrel proteins into the outer membrane.</text>
</comment>
<dbReference type="PANTHER" id="PTHR37423">
    <property type="entry name" value="SOLUBLE LYTIC MUREIN TRANSGLYCOSYLASE-RELATED"/>
    <property type="match status" value="1"/>
</dbReference>
<reference evidence="10" key="1">
    <citation type="journal article" date="2019" name="Int. J. Syst. Evol. Microbiol.">
        <title>The Global Catalogue of Microorganisms (GCM) 10K type strain sequencing project: providing services to taxonomists for standard genome sequencing and annotation.</title>
        <authorList>
            <consortium name="The Broad Institute Genomics Platform"/>
            <consortium name="The Broad Institute Genome Sequencing Center for Infectious Disease"/>
            <person name="Wu L."/>
            <person name="Ma J."/>
        </authorList>
    </citation>
    <scope>NUCLEOTIDE SEQUENCE [LARGE SCALE GENOMIC DNA]</scope>
    <source>
        <strain evidence="10">CCUG 61697</strain>
    </source>
</reference>
<keyword evidence="1 6" id="KW-0732">Signal</keyword>
<dbReference type="InterPro" id="IPR011990">
    <property type="entry name" value="TPR-like_helical_dom_sf"/>
</dbReference>
<dbReference type="Gene3D" id="1.25.40.10">
    <property type="entry name" value="Tetratricopeptide repeat domain"/>
    <property type="match status" value="1"/>
</dbReference>
<keyword evidence="7" id="KW-0812">Transmembrane</keyword>
<dbReference type="EMBL" id="JBHTJO010000001">
    <property type="protein sequence ID" value="MFD0987733.1"/>
    <property type="molecule type" value="Genomic_DNA"/>
</dbReference>
<evidence type="ECO:0000256" key="5">
    <source>
        <dbReference type="ARBA" id="ARBA00023288"/>
    </source>
</evidence>
<dbReference type="Pfam" id="PF13525">
    <property type="entry name" value="YfiO"/>
    <property type="match status" value="1"/>
</dbReference>
<keyword evidence="10" id="KW-1185">Reference proteome</keyword>
<evidence type="ECO:0000256" key="1">
    <source>
        <dbReference type="ARBA" id="ARBA00022729"/>
    </source>
</evidence>
<sequence length="291" mass="32558">MRCDLLSARALRPLGAGVLLVAASVMLAGCGGGLNPFKSKKAEQPVGDSRPPEVIYGEAETLLNEQDWKDAAKKYEDVDVNHPYSTEARRAIVMSAYAYYKNGKYPEAISAGKRYLTLHPGTDEAPLAQNIIAMAYYDQVLDPKRDQTNARESLNAYETLVQRYPTSRYSAEARNRILILRNLLAANSMTIGRYYLRDHDYLAAINRFRDVVTEYQQTEQVEEALMRLTEAYLALGIVNEAETAAAVLGHNFPNSKWYQKSYSLLQKAGRSPHEHAGSWITQTFRGEGNPA</sequence>
<accession>A0ABW3JBP3</accession>
<keyword evidence="2 6" id="KW-0472">Membrane</keyword>
<keyword evidence="3 6" id="KW-0564">Palmitate</keyword>
<feature type="transmembrane region" description="Helical" evidence="7">
    <location>
        <begin position="14"/>
        <end position="34"/>
    </location>
</feature>
<keyword evidence="4 6" id="KW-0998">Cell outer membrane</keyword>
<comment type="subunit">
    <text evidence="6">Part of the Bam complex.</text>
</comment>
<evidence type="ECO:0000256" key="3">
    <source>
        <dbReference type="ARBA" id="ARBA00023139"/>
    </source>
</evidence>
<evidence type="ECO:0000256" key="6">
    <source>
        <dbReference type="HAMAP-Rule" id="MF_00922"/>
    </source>
</evidence>
<proteinExistence type="inferred from homology"/>
<evidence type="ECO:0000256" key="2">
    <source>
        <dbReference type="ARBA" id="ARBA00023136"/>
    </source>
</evidence>
<comment type="caution">
    <text evidence="9">The sequence shown here is derived from an EMBL/GenBank/DDBJ whole genome shotgun (WGS) entry which is preliminary data.</text>
</comment>
<evidence type="ECO:0000313" key="9">
    <source>
        <dbReference type="EMBL" id="MFD0987733.1"/>
    </source>
</evidence>
<dbReference type="InterPro" id="IPR039565">
    <property type="entry name" value="BamD-like"/>
</dbReference>
<dbReference type="Proteomes" id="UP001597102">
    <property type="component" value="Unassembled WGS sequence"/>
</dbReference>
<dbReference type="SUPFAM" id="SSF48452">
    <property type="entry name" value="TPR-like"/>
    <property type="match status" value="1"/>
</dbReference>
<dbReference type="PANTHER" id="PTHR37423:SF1">
    <property type="entry name" value="OUTER MEMBRANE PROTEIN ASSEMBLY FACTOR BAMD"/>
    <property type="match status" value="1"/>
</dbReference>
<dbReference type="PROSITE" id="PS51257">
    <property type="entry name" value="PROKAR_LIPOPROTEIN"/>
    <property type="match status" value="1"/>
</dbReference>
<organism evidence="9 10">
    <name type="scientific">Methyloligella solikamskensis</name>
    <dbReference type="NCBI Taxonomy" id="1177756"/>
    <lineage>
        <taxon>Bacteria</taxon>
        <taxon>Pseudomonadati</taxon>
        <taxon>Pseudomonadota</taxon>
        <taxon>Alphaproteobacteria</taxon>
        <taxon>Hyphomicrobiales</taxon>
        <taxon>Hyphomicrobiaceae</taxon>
        <taxon>Methyloligella</taxon>
    </lineage>
</organism>
<keyword evidence="5 6" id="KW-0449">Lipoprotein</keyword>
<evidence type="ECO:0000259" key="8">
    <source>
        <dbReference type="Pfam" id="PF13525"/>
    </source>
</evidence>
<gene>
    <name evidence="6" type="primary">bamD</name>
    <name evidence="9" type="ORF">ACFQ2F_11565</name>
</gene>
<protein>
    <recommendedName>
        <fullName evidence="6">Outer membrane protein assembly factor BamD</fullName>
    </recommendedName>
</protein>
<comment type="similarity">
    <text evidence="6">Belongs to the BamD family.</text>
</comment>
<dbReference type="RefSeq" id="WP_379089998.1">
    <property type="nucleotide sequence ID" value="NZ_JBHTJO010000001.1"/>
</dbReference>
<evidence type="ECO:0000313" key="10">
    <source>
        <dbReference type="Proteomes" id="UP001597102"/>
    </source>
</evidence>
<evidence type="ECO:0000256" key="4">
    <source>
        <dbReference type="ARBA" id="ARBA00023237"/>
    </source>
</evidence>
<comment type="subcellular location">
    <subcellularLocation>
        <location evidence="6">Cell outer membrane</location>
        <topology evidence="6">Lipid-anchor</topology>
    </subcellularLocation>
</comment>
<dbReference type="NCBIfam" id="TIGR03302">
    <property type="entry name" value="OM_YfiO"/>
    <property type="match status" value="1"/>
</dbReference>
<feature type="domain" description="Outer membrane lipoprotein BamD-like" evidence="8">
    <location>
        <begin position="51"/>
        <end position="245"/>
    </location>
</feature>
<dbReference type="InterPro" id="IPR017689">
    <property type="entry name" value="BamD"/>
</dbReference>
<dbReference type="CDD" id="cd15830">
    <property type="entry name" value="BamD"/>
    <property type="match status" value="1"/>
</dbReference>